<feature type="region of interest" description="Disordered" evidence="1">
    <location>
        <begin position="1"/>
        <end position="22"/>
    </location>
</feature>
<evidence type="ECO:0000256" key="1">
    <source>
        <dbReference type="SAM" id="MobiDB-lite"/>
    </source>
</evidence>
<dbReference type="EnsemblMetazoa" id="AALB004693-RA">
    <property type="protein sequence ID" value="AALB004693-PA"/>
    <property type="gene ID" value="AALB004693"/>
</dbReference>
<feature type="compositionally biased region" description="Polar residues" evidence="1">
    <location>
        <begin position="1"/>
        <end position="17"/>
    </location>
</feature>
<dbReference type="AlphaFoldDB" id="A0A182FDV2"/>
<reference evidence="2" key="2">
    <citation type="submission" date="2022-08" db="UniProtKB">
        <authorList>
            <consortium name="EnsemblMetazoa"/>
        </authorList>
    </citation>
    <scope>IDENTIFICATION</scope>
    <source>
        <strain evidence="2">STECLA/ALBI9_A</strain>
    </source>
</reference>
<organism evidence="2 3">
    <name type="scientific">Anopheles albimanus</name>
    <name type="common">New world malaria mosquito</name>
    <dbReference type="NCBI Taxonomy" id="7167"/>
    <lineage>
        <taxon>Eukaryota</taxon>
        <taxon>Metazoa</taxon>
        <taxon>Ecdysozoa</taxon>
        <taxon>Arthropoda</taxon>
        <taxon>Hexapoda</taxon>
        <taxon>Insecta</taxon>
        <taxon>Pterygota</taxon>
        <taxon>Neoptera</taxon>
        <taxon>Endopterygota</taxon>
        <taxon>Diptera</taxon>
        <taxon>Nematocera</taxon>
        <taxon>Culicoidea</taxon>
        <taxon>Culicidae</taxon>
        <taxon>Anophelinae</taxon>
        <taxon>Anopheles</taxon>
    </lineage>
</organism>
<sequence length="142" mass="16179">TTNRSGEADGTVTTNGSPRGFPALVPTRHDGDLQIDMLMQANNNKAIIISATEYVHDIRTTHGRASGRKPDRNTSKCIRTNYPVIDSNRHRRQPPLLDRPTSNAMCLIRDRQIRVVSPAFWYIFYAHTARLELDPPFWKTIH</sequence>
<keyword evidence="3" id="KW-1185">Reference proteome</keyword>
<evidence type="ECO:0000313" key="3">
    <source>
        <dbReference type="Proteomes" id="UP000069272"/>
    </source>
</evidence>
<evidence type="ECO:0000313" key="2">
    <source>
        <dbReference type="EnsemblMetazoa" id="AALB004693-PA"/>
    </source>
</evidence>
<protein>
    <submittedName>
        <fullName evidence="2">Uncharacterized protein</fullName>
    </submittedName>
</protein>
<dbReference type="VEuPathDB" id="VectorBase:AALB004693"/>
<accession>A0A182FDV2</accession>
<name>A0A182FDV2_ANOAL</name>
<proteinExistence type="predicted"/>
<dbReference type="Proteomes" id="UP000069272">
    <property type="component" value="Chromosome 3L"/>
</dbReference>
<reference evidence="2 3" key="1">
    <citation type="journal article" date="2017" name="G3 (Bethesda)">
        <title>The Physical Genome Mapping of Anopheles albimanus Corrected Scaffold Misassemblies and Identified Interarm Rearrangements in Genus Anopheles.</title>
        <authorList>
            <person name="Artemov G.N."/>
            <person name="Peery A.N."/>
            <person name="Jiang X."/>
            <person name="Tu Z."/>
            <person name="Stegniy V.N."/>
            <person name="Sharakhova M.V."/>
            <person name="Sharakhov I.V."/>
        </authorList>
    </citation>
    <scope>NUCLEOTIDE SEQUENCE [LARGE SCALE GENOMIC DNA]</scope>
    <source>
        <strain evidence="2 3">ALBI9_A</strain>
    </source>
</reference>